<dbReference type="CDD" id="cd00167">
    <property type="entry name" value="SANT"/>
    <property type="match status" value="1"/>
</dbReference>
<dbReference type="GO" id="GO:0006338">
    <property type="term" value="P:chromatin remodeling"/>
    <property type="evidence" value="ECO:0007669"/>
    <property type="project" value="TreeGrafter"/>
</dbReference>
<comment type="caution">
    <text evidence="6">The sequence shown here is derived from an EMBL/GenBank/DDBJ whole genome shotgun (WGS) entry which is preliminary data.</text>
</comment>
<keyword evidence="2" id="KW-0863">Zinc-finger</keyword>
<feature type="domain" description="SANT" evidence="5">
    <location>
        <begin position="67"/>
        <end position="119"/>
    </location>
</feature>
<dbReference type="GO" id="GO:0005634">
    <property type="term" value="C:nucleus"/>
    <property type="evidence" value="ECO:0007669"/>
    <property type="project" value="TreeGrafter"/>
</dbReference>
<dbReference type="InterPro" id="IPR017884">
    <property type="entry name" value="SANT_dom"/>
</dbReference>
<dbReference type="InterPro" id="IPR043145">
    <property type="entry name" value="Znf_ZZ_sf"/>
</dbReference>
<dbReference type="SUPFAM" id="SSF57850">
    <property type="entry name" value="RING/U-box"/>
    <property type="match status" value="1"/>
</dbReference>
<evidence type="ECO:0000313" key="7">
    <source>
        <dbReference type="Proteomes" id="UP000192639"/>
    </source>
</evidence>
<dbReference type="Proteomes" id="UP000192639">
    <property type="component" value="Unassembled WGS sequence"/>
</dbReference>
<dbReference type="GO" id="GO:0008270">
    <property type="term" value="F:zinc ion binding"/>
    <property type="evidence" value="ECO:0007669"/>
    <property type="project" value="UniProtKB-KW"/>
</dbReference>
<sequence length="343" mass="40719">MATTKDFDNKQIVFYCDGCFRKITNNEFITCDTCDFDMCLHCFKNRIETESHNTKHKYRTVSHLDKEMESGWTIIENLLFVSGLISFGIGNWYDISFMLPSKTETEIKEHFYNMTGIRNRTTGETTQSQIGIKSEPNDVNLVNYMPLRRDFEVEQYNEFESLLQHTQYEDNETEMIKQLKNHIYYYTPVVIKQRSIWNEFVISRDLVKVDELNAKDQTPFGFFVSKYKWLAQILSKHDFNVVVSNFFKETRMKEQLKHLSESEINKMERLLNFDNVLGKEEKALCIKLRLGISEYIKLKRLALEMFAAKKMLKGCFHSIFKEKDRDRADILYKWFVINGVVIE</sequence>
<evidence type="ECO:0000256" key="1">
    <source>
        <dbReference type="ARBA" id="ARBA00022723"/>
    </source>
</evidence>
<dbReference type="GO" id="GO:0006357">
    <property type="term" value="P:regulation of transcription by RNA polymerase II"/>
    <property type="evidence" value="ECO:0007669"/>
    <property type="project" value="TreeGrafter"/>
</dbReference>
<evidence type="ECO:0000313" key="6">
    <source>
        <dbReference type="EMBL" id="ORD95163.1"/>
    </source>
</evidence>
<dbReference type="Gene3D" id="1.10.10.60">
    <property type="entry name" value="Homeodomain-like"/>
    <property type="match status" value="1"/>
</dbReference>
<dbReference type="VEuPathDB" id="MicrosporidiaDB:ECANGB1_2492"/>
<evidence type="ECO:0000259" key="5">
    <source>
        <dbReference type="PROSITE" id="PS51293"/>
    </source>
</evidence>
<dbReference type="Pfam" id="PF25299">
    <property type="entry name" value="ZZ_ADA2"/>
    <property type="match status" value="1"/>
</dbReference>
<dbReference type="PROSITE" id="PS50090">
    <property type="entry name" value="MYB_LIKE"/>
    <property type="match status" value="1"/>
</dbReference>
<proteinExistence type="predicted"/>
<dbReference type="OrthoDB" id="270417at2759"/>
<dbReference type="PANTHER" id="PTHR12374:SF20">
    <property type="entry name" value="TRANSCRIPTIONAL ADAPTER 2-ALPHA"/>
    <property type="match status" value="1"/>
</dbReference>
<dbReference type="GO" id="GO:0003682">
    <property type="term" value="F:chromatin binding"/>
    <property type="evidence" value="ECO:0007669"/>
    <property type="project" value="TreeGrafter"/>
</dbReference>
<reference evidence="6 7" key="1">
    <citation type="journal article" date="2017" name="Environ. Microbiol.">
        <title>Decay of the glycolytic pathway and adaptation to intranuclear parasitism within Enterocytozoonidae microsporidia.</title>
        <authorList>
            <person name="Wiredu Boakye D."/>
            <person name="Jaroenlak P."/>
            <person name="Prachumwat A."/>
            <person name="Williams T.A."/>
            <person name="Bateman K.S."/>
            <person name="Itsathitphaisarn O."/>
            <person name="Sritunyalucksana K."/>
            <person name="Paszkiewicz K.H."/>
            <person name="Moore K.A."/>
            <person name="Stentiford G.D."/>
            <person name="Williams B.A."/>
        </authorList>
    </citation>
    <scope>NUCLEOTIDE SEQUENCE [LARGE SCALE GENOMIC DNA]</scope>
    <source>
        <strain evidence="6 7">GB1</strain>
    </source>
</reference>
<keyword evidence="3" id="KW-0862">Zinc</keyword>
<dbReference type="EMBL" id="LWDP01000001">
    <property type="protein sequence ID" value="ORD95163.1"/>
    <property type="molecule type" value="Genomic_DNA"/>
</dbReference>
<name>A0A1Y1S9J8_9MICR</name>
<keyword evidence="1" id="KW-0479">Metal-binding</keyword>
<dbReference type="GO" id="GO:0003713">
    <property type="term" value="F:transcription coactivator activity"/>
    <property type="evidence" value="ECO:0007669"/>
    <property type="project" value="TreeGrafter"/>
</dbReference>
<protein>
    <submittedName>
        <fullName evidence="6">General transcriptional adaptator</fullName>
    </submittedName>
</protein>
<keyword evidence="7" id="KW-1185">Reference proteome</keyword>
<dbReference type="PANTHER" id="PTHR12374">
    <property type="entry name" value="TRANSCRIPTIONAL ADAPTOR 2 ADA2 -RELATED"/>
    <property type="match status" value="1"/>
</dbReference>
<dbReference type="Gene3D" id="1.10.10.10">
    <property type="entry name" value="Winged helix-like DNA-binding domain superfamily/Winged helix DNA-binding domain"/>
    <property type="match status" value="1"/>
</dbReference>
<dbReference type="SUPFAM" id="SSF46689">
    <property type="entry name" value="Homeodomain-like"/>
    <property type="match status" value="1"/>
</dbReference>
<evidence type="ECO:0000256" key="2">
    <source>
        <dbReference type="ARBA" id="ARBA00022771"/>
    </source>
</evidence>
<dbReference type="InterPro" id="IPR000433">
    <property type="entry name" value="Znf_ZZ"/>
</dbReference>
<organism evidence="6 7">
    <name type="scientific">Enterospora canceri</name>
    <dbReference type="NCBI Taxonomy" id="1081671"/>
    <lineage>
        <taxon>Eukaryota</taxon>
        <taxon>Fungi</taxon>
        <taxon>Fungi incertae sedis</taxon>
        <taxon>Microsporidia</taxon>
        <taxon>Enterocytozoonidae</taxon>
        <taxon>Enterospora</taxon>
    </lineage>
</organism>
<dbReference type="PROSITE" id="PS51293">
    <property type="entry name" value="SANT"/>
    <property type="match status" value="1"/>
</dbReference>
<feature type="domain" description="Myb-like" evidence="4">
    <location>
        <begin position="72"/>
        <end position="115"/>
    </location>
</feature>
<dbReference type="Pfam" id="PF00249">
    <property type="entry name" value="Myb_DNA-binding"/>
    <property type="match status" value="1"/>
</dbReference>
<dbReference type="Pfam" id="PF22941">
    <property type="entry name" value="TADA2A-like_3rd"/>
    <property type="match status" value="1"/>
</dbReference>
<dbReference type="InterPro" id="IPR055141">
    <property type="entry name" value="TADA2A_B-like_dom"/>
</dbReference>
<evidence type="ECO:0000259" key="4">
    <source>
        <dbReference type="PROSITE" id="PS50090"/>
    </source>
</evidence>
<dbReference type="InterPro" id="IPR009057">
    <property type="entry name" value="Homeodomain-like_sf"/>
</dbReference>
<gene>
    <name evidence="6" type="ORF">ECANGB1_2492</name>
</gene>
<dbReference type="InterPro" id="IPR036388">
    <property type="entry name" value="WH-like_DNA-bd_sf"/>
</dbReference>
<dbReference type="Gene3D" id="3.30.60.90">
    <property type="match status" value="1"/>
</dbReference>
<evidence type="ECO:0000256" key="3">
    <source>
        <dbReference type="ARBA" id="ARBA00022833"/>
    </source>
</evidence>
<accession>A0A1Y1S9J8</accession>
<dbReference type="AlphaFoldDB" id="A0A1Y1S9J8"/>
<dbReference type="InterPro" id="IPR001005">
    <property type="entry name" value="SANT/Myb"/>
</dbReference>